<dbReference type="Proteomes" id="UP000032336">
    <property type="component" value="Unassembled WGS sequence"/>
</dbReference>
<dbReference type="AlphaFoldDB" id="A0A0D8FR58"/>
<evidence type="ECO:0000313" key="2">
    <source>
        <dbReference type="Proteomes" id="UP000032336"/>
    </source>
</evidence>
<name>A0A0D8FR58_9ACTN</name>
<evidence type="ECO:0000313" key="1">
    <source>
        <dbReference type="EMBL" id="KJE75636.1"/>
    </source>
</evidence>
<keyword evidence="2" id="KW-1185">Reference proteome</keyword>
<organism evidence="1 2">
    <name type="scientific">Ferrimicrobium acidiphilum DSM 19497</name>
    <dbReference type="NCBI Taxonomy" id="1121877"/>
    <lineage>
        <taxon>Bacteria</taxon>
        <taxon>Bacillati</taxon>
        <taxon>Actinomycetota</taxon>
        <taxon>Acidimicrobiia</taxon>
        <taxon>Acidimicrobiales</taxon>
        <taxon>Acidimicrobiaceae</taxon>
        <taxon>Ferrimicrobium</taxon>
    </lineage>
</organism>
<comment type="caution">
    <text evidence="1">The sequence shown here is derived from an EMBL/GenBank/DDBJ whole genome shotgun (WGS) entry which is preliminary data.</text>
</comment>
<proteinExistence type="predicted"/>
<gene>
    <name evidence="1" type="ORF">FEAC_25960</name>
</gene>
<dbReference type="EMBL" id="JXUW01000033">
    <property type="protein sequence ID" value="KJE75636.1"/>
    <property type="molecule type" value="Genomic_DNA"/>
</dbReference>
<protein>
    <submittedName>
        <fullName evidence="1">Uncharacterized protein</fullName>
    </submittedName>
</protein>
<accession>A0A0D8FR58</accession>
<sequence>MISTGVTALVALSVSRWQNKPQPCSRIDLLSPDFALTFLPGLSFVPLADLVMFLIFSPDELAHTTDACNACAILCTSEETGANYFESHNDPTVQVKRLSKRIEALGFEVTVTERVA</sequence>
<reference evidence="1 2" key="1">
    <citation type="submission" date="2015-01" db="EMBL/GenBank/DDBJ databases">
        <title>Draft genome of the acidophilic iron oxidizer Ferrimicrobium acidiphilum strain T23.</title>
        <authorList>
            <person name="Poehlein A."/>
            <person name="Eisen S."/>
            <person name="Schloemann M."/>
            <person name="Johnson B.D."/>
            <person name="Daniel R."/>
            <person name="Muehling M."/>
        </authorList>
    </citation>
    <scope>NUCLEOTIDE SEQUENCE [LARGE SCALE GENOMIC DNA]</scope>
    <source>
        <strain evidence="1 2">T23</strain>
    </source>
</reference>